<dbReference type="SMART" id="SM00248">
    <property type="entry name" value="ANK"/>
    <property type="match status" value="1"/>
</dbReference>
<dbReference type="PROSITE" id="PS50088">
    <property type="entry name" value="ANK_REPEAT"/>
    <property type="match status" value="1"/>
</dbReference>
<dbReference type="Gene3D" id="1.25.40.20">
    <property type="entry name" value="Ankyrin repeat-containing domain"/>
    <property type="match status" value="1"/>
</dbReference>
<evidence type="ECO:0008006" key="4">
    <source>
        <dbReference type="Google" id="ProtNLM"/>
    </source>
</evidence>
<proteinExistence type="predicted"/>
<dbReference type="AlphaFoldDB" id="A0A9D4RA30"/>
<dbReference type="EMBL" id="JAIWYP010000002">
    <property type="protein sequence ID" value="KAH3860699.1"/>
    <property type="molecule type" value="Genomic_DNA"/>
</dbReference>
<reference evidence="2" key="2">
    <citation type="submission" date="2020-11" db="EMBL/GenBank/DDBJ databases">
        <authorList>
            <person name="McCartney M.A."/>
            <person name="Auch B."/>
            <person name="Kono T."/>
            <person name="Mallez S."/>
            <person name="Becker A."/>
            <person name="Gohl D.M."/>
            <person name="Silverstein K.A.T."/>
            <person name="Koren S."/>
            <person name="Bechman K.B."/>
            <person name="Herman A."/>
            <person name="Abrahante J.E."/>
            <person name="Garbe J."/>
        </authorList>
    </citation>
    <scope>NUCLEOTIDE SEQUENCE</scope>
    <source>
        <strain evidence="2">Duluth1</strain>
        <tissue evidence="2">Whole animal</tissue>
    </source>
</reference>
<dbReference type="InterPro" id="IPR036770">
    <property type="entry name" value="Ankyrin_rpt-contain_sf"/>
</dbReference>
<feature type="repeat" description="ANK" evidence="1">
    <location>
        <begin position="42"/>
        <end position="74"/>
    </location>
</feature>
<dbReference type="InterPro" id="IPR039195">
    <property type="entry name" value="ANKRD40"/>
</dbReference>
<reference evidence="2" key="1">
    <citation type="journal article" date="2019" name="bioRxiv">
        <title>The Genome of the Zebra Mussel, Dreissena polymorpha: A Resource for Invasive Species Research.</title>
        <authorList>
            <person name="McCartney M.A."/>
            <person name="Auch B."/>
            <person name="Kono T."/>
            <person name="Mallez S."/>
            <person name="Zhang Y."/>
            <person name="Obille A."/>
            <person name="Becker A."/>
            <person name="Abrahante J.E."/>
            <person name="Garbe J."/>
            <person name="Badalamenti J.P."/>
            <person name="Herman A."/>
            <person name="Mangelson H."/>
            <person name="Liachko I."/>
            <person name="Sullivan S."/>
            <person name="Sone E.D."/>
            <person name="Koren S."/>
            <person name="Silverstein K.A.T."/>
            <person name="Beckman K.B."/>
            <person name="Gohl D.M."/>
        </authorList>
    </citation>
    <scope>NUCLEOTIDE SEQUENCE</scope>
    <source>
        <strain evidence="2">Duluth1</strain>
        <tissue evidence="2">Whole animal</tissue>
    </source>
</reference>
<keyword evidence="3" id="KW-1185">Reference proteome</keyword>
<dbReference type="OrthoDB" id="194358at2759"/>
<protein>
    <recommendedName>
        <fullName evidence="4">Ankyrin repeat domain-containing protein 40</fullName>
    </recommendedName>
</protein>
<dbReference type="InterPro" id="IPR002110">
    <property type="entry name" value="Ankyrin_rpt"/>
</dbReference>
<sequence length="255" mass="28898">MNLGETEKEEKLRESACTGDLDQLKRLIEYDHVNVNSKNNINGWTALHWACKRNHVNVVKYLLDHGADKDVQNTSKELPAQLTNTAEIRHILDYSGGNKDGKPLPITPSYLKYPVFPYGSGETDPPSGPQEPLYHAPVVNGSIQRPPNVDPNELVLKVRVAYLTDKDFIEVELSRSNLTYDSLMTLLTRELGVDRKLVHKIRKLPNTVLRKDKDVARLVDFQELELVLTNRAMSACSRVYAGDLGDSFQREQILY</sequence>
<evidence type="ECO:0000256" key="1">
    <source>
        <dbReference type="PROSITE-ProRule" id="PRU00023"/>
    </source>
</evidence>
<evidence type="ECO:0000313" key="2">
    <source>
        <dbReference type="EMBL" id="KAH3860699.1"/>
    </source>
</evidence>
<evidence type="ECO:0000313" key="3">
    <source>
        <dbReference type="Proteomes" id="UP000828390"/>
    </source>
</evidence>
<dbReference type="PANTHER" id="PTHR24192:SF3">
    <property type="entry name" value="ANKYRIN REPEAT DOMAIN 40"/>
    <property type="match status" value="1"/>
</dbReference>
<keyword evidence="1" id="KW-0040">ANK repeat</keyword>
<dbReference type="SUPFAM" id="SSF48403">
    <property type="entry name" value="Ankyrin repeat"/>
    <property type="match status" value="1"/>
</dbReference>
<comment type="caution">
    <text evidence="2">The sequence shown here is derived from an EMBL/GenBank/DDBJ whole genome shotgun (WGS) entry which is preliminary data.</text>
</comment>
<accession>A0A9D4RA30</accession>
<dbReference type="Proteomes" id="UP000828390">
    <property type="component" value="Unassembled WGS sequence"/>
</dbReference>
<dbReference type="Pfam" id="PF12796">
    <property type="entry name" value="Ank_2"/>
    <property type="match status" value="1"/>
</dbReference>
<name>A0A9D4RA30_DREPO</name>
<gene>
    <name evidence="2" type="ORF">DPMN_023617</name>
</gene>
<dbReference type="PANTHER" id="PTHR24192">
    <property type="entry name" value="ANKYRIN REPEAT DOMAIN 40"/>
    <property type="match status" value="1"/>
</dbReference>
<dbReference type="PROSITE" id="PS50297">
    <property type="entry name" value="ANK_REP_REGION"/>
    <property type="match status" value="1"/>
</dbReference>
<organism evidence="2 3">
    <name type="scientific">Dreissena polymorpha</name>
    <name type="common">Zebra mussel</name>
    <name type="synonym">Mytilus polymorpha</name>
    <dbReference type="NCBI Taxonomy" id="45954"/>
    <lineage>
        <taxon>Eukaryota</taxon>
        <taxon>Metazoa</taxon>
        <taxon>Spiralia</taxon>
        <taxon>Lophotrochozoa</taxon>
        <taxon>Mollusca</taxon>
        <taxon>Bivalvia</taxon>
        <taxon>Autobranchia</taxon>
        <taxon>Heteroconchia</taxon>
        <taxon>Euheterodonta</taxon>
        <taxon>Imparidentia</taxon>
        <taxon>Neoheterodontei</taxon>
        <taxon>Myida</taxon>
        <taxon>Dreissenoidea</taxon>
        <taxon>Dreissenidae</taxon>
        <taxon>Dreissena</taxon>
    </lineage>
</organism>